<dbReference type="Proteomes" id="UP000248012">
    <property type="component" value="Unassembled WGS sequence"/>
</dbReference>
<dbReference type="EMBL" id="QFVT01000010">
    <property type="protein sequence ID" value="PYC46803.1"/>
    <property type="molecule type" value="Genomic_DNA"/>
</dbReference>
<dbReference type="InterPro" id="IPR011006">
    <property type="entry name" value="CheY-like_superfamily"/>
</dbReference>
<dbReference type="Gene3D" id="3.30.70.270">
    <property type="match status" value="1"/>
</dbReference>
<dbReference type="PROSITE" id="PS50110">
    <property type="entry name" value="RESPONSE_REGULATORY"/>
    <property type="match status" value="1"/>
</dbReference>
<dbReference type="SMART" id="SM00448">
    <property type="entry name" value="REC"/>
    <property type="match status" value="1"/>
</dbReference>
<gene>
    <name evidence="6" type="ORF">DI396_13950</name>
</gene>
<dbReference type="PROSITE" id="PS50887">
    <property type="entry name" value="GGDEF"/>
    <property type="match status" value="1"/>
</dbReference>
<evidence type="ECO:0000256" key="1">
    <source>
        <dbReference type="ARBA" id="ARBA00012528"/>
    </source>
</evidence>
<organism evidence="6 7">
    <name type="scientific">Litorivita pollutaquae</name>
    <dbReference type="NCBI Taxonomy" id="2200892"/>
    <lineage>
        <taxon>Bacteria</taxon>
        <taxon>Pseudomonadati</taxon>
        <taxon>Pseudomonadota</taxon>
        <taxon>Alphaproteobacteria</taxon>
        <taxon>Rhodobacterales</taxon>
        <taxon>Paracoccaceae</taxon>
        <taxon>Litorivita</taxon>
    </lineage>
</organism>
<dbReference type="CDD" id="cd01949">
    <property type="entry name" value="GGDEF"/>
    <property type="match status" value="1"/>
</dbReference>
<comment type="caution">
    <text evidence="3">Lacks conserved residue(s) required for the propagation of feature annotation.</text>
</comment>
<dbReference type="GO" id="GO:0000160">
    <property type="term" value="P:phosphorelay signal transduction system"/>
    <property type="evidence" value="ECO:0007669"/>
    <property type="project" value="InterPro"/>
</dbReference>
<proteinExistence type="predicted"/>
<comment type="catalytic activity">
    <reaction evidence="2">
        <text>2 GTP = 3',3'-c-di-GMP + 2 diphosphate</text>
        <dbReference type="Rhea" id="RHEA:24898"/>
        <dbReference type="ChEBI" id="CHEBI:33019"/>
        <dbReference type="ChEBI" id="CHEBI:37565"/>
        <dbReference type="ChEBI" id="CHEBI:58805"/>
        <dbReference type="EC" id="2.7.7.65"/>
    </reaction>
</comment>
<dbReference type="OrthoDB" id="9812260at2"/>
<keyword evidence="7" id="KW-1185">Reference proteome</keyword>
<dbReference type="GO" id="GO:0052621">
    <property type="term" value="F:diguanylate cyclase activity"/>
    <property type="evidence" value="ECO:0007669"/>
    <property type="project" value="UniProtKB-EC"/>
</dbReference>
<comment type="caution">
    <text evidence="6">The sequence shown here is derived from an EMBL/GenBank/DDBJ whole genome shotgun (WGS) entry which is preliminary data.</text>
</comment>
<dbReference type="GO" id="GO:0043709">
    <property type="term" value="P:cell adhesion involved in single-species biofilm formation"/>
    <property type="evidence" value="ECO:0007669"/>
    <property type="project" value="TreeGrafter"/>
</dbReference>
<dbReference type="PANTHER" id="PTHR45138">
    <property type="entry name" value="REGULATORY COMPONENTS OF SENSORY TRANSDUCTION SYSTEM"/>
    <property type="match status" value="1"/>
</dbReference>
<evidence type="ECO:0000259" key="4">
    <source>
        <dbReference type="PROSITE" id="PS50110"/>
    </source>
</evidence>
<accession>A0A2V4N9R5</accession>
<dbReference type="Pfam" id="PF00990">
    <property type="entry name" value="GGDEF"/>
    <property type="match status" value="1"/>
</dbReference>
<dbReference type="Gene3D" id="3.40.50.2300">
    <property type="match status" value="1"/>
</dbReference>
<evidence type="ECO:0000259" key="5">
    <source>
        <dbReference type="PROSITE" id="PS50887"/>
    </source>
</evidence>
<dbReference type="PANTHER" id="PTHR45138:SF9">
    <property type="entry name" value="DIGUANYLATE CYCLASE DGCM-RELATED"/>
    <property type="match status" value="1"/>
</dbReference>
<reference evidence="6 7" key="1">
    <citation type="submission" date="2018-05" db="EMBL/GenBank/DDBJ databases">
        <title>Oceanovita maritima gen. nov., sp. nov., a marine bacterium in the family Rhodobacteraceae isolated from surface seawater of Lundu port Xiamen, China.</title>
        <authorList>
            <person name="Hetharua B.H."/>
            <person name="Min D."/>
            <person name="Liao H."/>
            <person name="Tian Y."/>
        </authorList>
    </citation>
    <scope>NUCLEOTIDE SEQUENCE [LARGE SCALE GENOMIC DNA]</scope>
    <source>
        <strain evidence="6 7">FSX-11</strain>
    </source>
</reference>
<dbReference type="SUPFAM" id="SSF55073">
    <property type="entry name" value="Nucleotide cyclase"/>
    <property type="match status" value="1"/>
</dbReference>
<dbReference type="InterPro" id="IPR043128">
    <property type="entry name" value="Rev_trsase/Diguanyl_cyclase"/>
</dbReference>
<sequence length="463" mass="50783">MPGKILIVDDISTNRIVLKVKLSSAFYEVLQARSAEEAEALIEAEAPDLVLASARLPNTPALTLCARLKAAAGDRSLPLALIDTEDLREERLERLRAGADDVLTKPLDDLELLARVRSLLRLHDGTEDLRLRAGTVPVLDEDEIAQYAESHANVMLCTNAPARALRWHKALQRNYSGQLSTVLFRDAMRDRQDGSRPDAFVIELSQEAPEAALRLIADARARCQTRDAAVIAVMPNENRRLAADALDLGANDVLVNGFDVEELTLRLRRQILRKQRMEVLRDKLASGLRAAVTDPLTGLHNRRYAMPRLAELAEHSIESGEDCAVILADLDHFKSINDQFGHAAGDTVLCEVAKRLRDNLRGVDMVARIGGEEFLIVMPNTTLIEAHGAASRLCRIIGQTPVRDPSVARPMPVTISIGLAMCSATKAQQGDTARAMLDQADRALYDAKSQGRNQVTLSRLSAA</sequence>
<dbReference type="GO" id="GO:0005886">
    <property type="term" value="C:plasma membrane"/>
    <property type="evidence" value="ECO:0007669"/>
    <property type="project" value="TreeGrafter"/>
</dbReference>
<dbReference type="InterPro" id="IPR001789">
    <property type="entry name" value="Sig_transdc_resp-reg_receiver"/>
</dbReference>
<feature type="domain" description="GGDEF" evidence="5">
    <location>
        <begin position="321"/>
        <end position="460"/>
    </location>
</feature>
<evidence type="ECO:0000256" key="2">
    <source>
        <dbReference type="ARBA" id="ARBA00034247"/>
    </source>
</evidence>
<dbReference type="AlphaFoldDB" id="A0A2V4N9R5"/>
<dbReference type="SUPFAM" id="SSF52172">
    <property type="entry name" value="CheY-like"/>
    <property type="match status" value="2"/>
</dbReference>
<dbReference type="FunFam" id="3.30.70.270:FF:000001">
    <property type="entry name" value="Diguanylate cyclase domain protein"/>
    <property type="match status" value="1"/>
</dbReference>
<dbReference type="InterPro" id="IPR000160">
    <property type="entry name" value="GGDEF_dom"/>
</dbReference>
<dbReference type="RefSeq" id="WP_110796804.1">
    <property type="nucleotide sequence ID" value="NZ_KZ826489.1"/>
</dbReference>
<feature type="domain" description="Response regulatory" evidence="4">
    <location>
        <begin position="4"/>
        <end position="120"/>
    </location>
</feature>
<dbReference type="InterPro" id="IPR029787">
    <property type="entry name" value="Nucleotide_cyclase"/>
</dbReference>
<dbReference type="GO" id="GO:1902201">
    <property type="term" value="P:negative regulation of bacterial-type flagellum-dependent cell motility"/>
    <property type="evidence" value="ECO:0007669"/>
    <property type="project" value="TreeGrafter"/>
</dbReference>
<name>A0A2V4N9R5_9RHOB</name>
<evidence type="ECO:0000313" key="7">
    <source>
        <dbReference type="Proteomes" id="UP000248012"/>
    </source>
</evidence>
<dbReference type="InterPro" id="IPR050469">
    <property type="entry name" value="Diguanylate_Cyclase"/>
</dbReference>
<dbReference type="NCBIfam" id="TIGR00254">
    <property type="entry name" value="GGDEF"/>
    <property type="match status" value="1"/>
</dbReference>
<evidence type="ECO:0000313" key="6">
    <source>
        <dbReference type="EMBL" id="PYC46803.1"/>
    </source>
</evidence>
<evidence type="ECO:0000256" key="3">
    <source>
        <dbReference type="PROSITE-ProRule" id="PRU00169"/>
    </source>
</evidence>
<protein>
    <recommendedName>
        <fullName evidence="1">diguanylate cyclase</fullName>
        <ecNumber evidence="1">2.7.7.65</ecNumber>
    </recommendedName>
</protein>
<dbReference type="SMART" id="SM00267">
    <property type="entry name" value="GGDEF"/>
    <property type="match status" value="1"/>
</dbReference>
<dbReference type="Pfam" id="PF00072">
    <property type="entry name" value="Response_reg"/>
    <property type="match status" value="1"/>
</dbReference>
<dbReference type="EC" id="2.7.7.65" evidence="1"/>